<dbReference type="EC" id="3.1.1.-" evidence="3"/>
<feature type="chain" id="PRO_5045001503" description="Carboxylic ester hydrolase" evidence="3">
    <location>
        <begin position="27"/>
        <end position="621"/>
    </location>
</feature>
<keyword evidence="2 3" id="KW-0378">Hydrolase</keyword>
<dbReference type="PANTHER" id="PTHR11559">
    <property type="entry name" value="CARBOXYLESTERASE"/>
    <property type="match status" value="1"/>
</dbReference>
<dbReference type="EMBL" id="JAQQWK010000011">
    <property type="protein sequence ID" value="KAK8024519.1"/>
    <property type="molecule type" value="Genomic_DNA"/>
</dbReference>
<dbReference type="Gene3D" id="3.40.50.1820">
    <property type="entry name" value="alpha/beta hydrolase"/>
    <property type="match status" value="1"/>
</dbReference>
<evidence type="ECO:0000256" key="3">
    <source>
        <dbReference type="RuleBase" id="RU361235"/>
    </source>
</evidence>
<comment type="caution">
    <text evidence="6">The sequence shown here is derived from an EMBL/GenBank/DDBJ whole genome shotgun (WGS) entry which is preliminary data.</text>
</comment>
<protein>
    <recommendedName>
        <fullName evidence="3">Carboxylic ester hydrolase</fullName>
        <ecNumber evidence="3">3.1.1.-</ecNumber>
    </recommendedName>
</protein>
<feature type="domain" description="Carboxylesterase type B" evidence="5">
    <location>
        <begin position="87"/>
        <end position="595"/>
    </location>
</feature>
<evidence type="ECO:0000313" key="6">
    <source>
        <dbReference type="EMBL" id="KAK8024519.1"/>
    </source>
</evidence>
<evidence type="ECO:0000259" key="5">
    <source>
        <dbReference type="Pfam" id="PF00135"/>
    </source>
</evidence>
<feature type="region of interest" description="Disordered" evidence="4">
    <location>
        <begin position="25"/>
        <end position="87"/>
    </location>
</feature>
<organism evidence="6 7">
    <name type="scientific">Apiospora rasikravindrae</name>
    <dbReference type="NCBI Taxonomy" id="990691"/>
    <lineage>
        <taxon>Eukaryota</taxon>
        <taxon>Fungi</taxon>
        <taxon>Dikarya</taxon>
        <taxon>Ascomycota</taxon>
        <taxon>Pezizomycotina</taxon>
        <taxon>Sordariomycetes</taxon>
        <taxon>Xylariomycetidae</taxon>
        <taxon>Amphisphaeriales</taxon>
        <taxon>Apiosporaceae</taxon>
        <taxon>Apiospora</taxon>
    </lineage>
</organism>
<evidence type="ECO:0000313" key="7">
    <source>
        <dbReference type="Proteomes" id="UP001444661"/>
    </source>
</evidence>
<name>A0ABR1S2V2_9PEZI</name>
<dbReference type="InterPro" id="IPR019819">
    <property type="entry name" value="Carboxylesterase_B_CS"/>
</dbReference>
<dbReference type="InterPro" id="IPR029058">
    <property type="entry name" value="AB_hydrolase_fold"/>
</dbReference>
<evidence type="ECO:0000256" key="4">
    <source>
        <dbReference type="SAM" id="MobiDB-lite"/>
    </source>
</evidence>
<sequence length="621" mass="65671">MPASSLIRVAYAAVAAGCLLVDQVAGAPQGPPPLPIGGPLPGPPAGPPPPPRSDGPRGPPGGPGPSGPPGPPGGPRGPPGPPVRLAIGTYHGVHNEHYKQDFFLGMPYAQPPVGSLRFAPPQPLTTKFADRDASAYGPMCIGYGSDTMNNGNVVSEDCLTINVVRPAGVKEGDNLPVTVWIHGGSYIQGSASDQRYNLTYIVDQSVKMGTPIVAASINYRLNNWGFMYSSELAEAGAGNLGLRDQRQALRWVNENIGAFGGSKDKVTLWGESAGARSVGMQLVAYDGQSEGLFRGAMMESGSPVAIFGTAEKWQPYFDALVAKVGCDAAAGSESPSDRVGCLRALPWETLNALFNTTAPGGGAINGVVTPPLSAVIDGDFITAQGANLLREGKFAKVPLLLGNNFDEGTAYAKRGIDTDLGFASFLSASTQKGDDVVSDLARLYPDDPLLGIPAFVTGRLAQIPYGLQFKRSAAFAGDFQQHSGRRFLAQTYAAAGQAVYSYLWNVHVNGIPAELGATHFQEVAFVFNNVAGAGYGAASPFANRPETFVQLADMMSRMWVAFVNGADPNAWNKKTDPIWPLYAGSEPQDIVFDVNTTDLYYTTKDDYRQEGIAYLLDNVYN</sequence>
<gene>
    <name evidence="6" type="ORF">PG993_012585</name>
</gene>
<feature type="signal peptide" evidence="3">
    <location>
        <begin position="1"/>
        <end position="26"/>
    </location>
</feature>
<dbReference type="PROSITE" id="PS00941">
    <property type="entry name" value="CARBOXYLESTERASE_B_2"/>
    <property type="match status" value="1"/>
</dbReference>
<dbReference type="SUPFAM" id="SSF53474">
    <property type="entry name" value="alpha/beta-Hydrolases"/>
    <property type="match status" value="1"/>
</dbReference>
<accession>A0ABR1S2V2</accession>
<dbReference type="PROSITE" id="PS00122">
    <property type="entry name" value="CARBOXYLESTERASE_B_1"/>
    <property type="match status" value="1"/>
</dbReference>
<comment type="similarity">
    <text evidence="1 3">Belongs to the type-B carboxylesterase/lipase family.</text>
</comment>
<keyword evidence="7" id="KW-1185">Reference proteome</keyword>
<evidence type="ECO:0000256" key="1">
    <source>
        <dbReference type="ARBA" id="ARBA00005964"/>
    </source>
</evidence>
<evidence type="ECO:0000256" key="2">
    <source>
        <dbReference type="ARBA" id="ARBA00022801"/>
    </source>
</evidence>
<dbReference type="InterPro" id="IPR002018">
    <property type="entry name" value="CarbesteraseB"/>
</dbReference>
<dbReference type="InterPro" id="IPR019826">
    <property type="entry name" value="Carboxylesterase_B_AS"/>
</dbReference>
<keyword evidence="3" id="KW-0732">Signal</keyword>
<feature type="compositionally biased region" description="Pro residues" evidence="4">
    <location>
        <begin position="29"/>
        <end position="82"/>
    </location>
</feature>
<dbReference type="InterPro" id="IPR050309">
    <property type="entry name" value="Type-B_Carboxylest/Lipase"/>
</dbReference>
<reference evidence="6 7" key="1">
    <citation type="submission" date="2023-01" db="EMBL/GenBank/DDBJ databases">
        <title>Analysis of 21 Apiospora genomes using comparative genomics revels a genus with tremendous synthesis potential of carbohydrate active enzymes and secondary metabolites.</title>
        <authorList>
            <person name="Sorensen T."/>
        </authorList>
    </citation>
    <scope>NUCLEOTIDE SEQUENCE [LARGE SCALE GENOMIC DNA]</scope>
    <source>
        <strain evidence="6 7">CBS 33761</strain>
    </source>
</reference>
<dbReference type="Proteomes" id="UP001444661">
    <property type="component" value="Unassembled WGS sequence"/>
</dbReference>
<dbReference type="Pfam" id="PF00135">
    <property type="entry name" value="COesterase"/>
    <property type="match status" value="1"/>
</dbReference>
<proteinExistence type="inferred from homology"/>